<reference evidence="1" key="1">
    <citation type="submission" date="2021-03" db="EMBL/GenBank/DDBJ databases">
        <title>Evolutionary priming and transition to the ectomycorrhizal habit in an iconic lineage of mushroom-forming fungi: is preadaptation a requirement?</title>
        <authorList>
            <consortium name="DOE Joint Genome Institute"/>
            <person name="Looney B.P."/>
            <person name="Miyauchi S."/>
            <person name="Morin E."/>
            <person name="Drula E."/>
            <person name="Courty P.E."/>
            <person name="Chicoki N."/>
            <person name="Fauchery L."/>
            <person name="Kohler A."/>
            <person name="Kuo A."/>
            <person name="LaButti K."/>
            <person name="Pangilinan J."/>
            <person name="Lipzen A."/>
            <person name="Riley R."/>
            <person name="Andreopoulos W."/>
            <person name="He G."/>
            <person name="Johnson J."/>
            <person name="Barry K.W."/>
            <person name="Grigoriev I.V."/>
            <person name="Nagy L."/>
            <person name="Hibbett D."/>
            <person name="Henrissat B."/>
            <person name="Matheny P.B."/>
            <person name="Labbe J."/>
            <person name="Martin A.F."/>
        </authorList>
    </citation>
    <scope>NUCLEOTIDE SEQUENCE</scope>
    <source>
        <strain evidence="1">BPL698</strain>
    </source>
</reference>
<gene>
    <name evidence="1" type="ORF">F5148DRAFT_270021</name>
</gene>
<dbReference type="Proteomes" id="UP001207468">
    <property type="component" value="Unassembled WGS sequence"/>
</dbReference>
<evidence type="ECO:0000313" key="1">
    <source>
        <dbReference type="EMBL" id="KAI9460270.1"/>
    </source>
</evidence>
<dbReference type="EMBL" id="JAGFNK010000190">
    <property type="protein sequence ID" value="KAI9460270.1"/>
    <property type="molecule type" value="Genomic_DNA"/>
</dbReference>
<evidence type="ECO:0000313" key="2">
    <source>
        <dbReference type="Proteomes" id="UP001207468"/>
    </source>
</evidence>
<protein>
    <submittedName>
        <fullName evidence="1">Uncharacterized protein</fullName>
    </submittedName>
</protein>
<name>A0ACC0U301_9AGAM</name>
<comment type="caution">
    <text evidence="1">The sequence shown here is derived from an EMBL/GenBank/DDBJ whole genome shotgun (WGS) entry which is preliminary data.</text>
</comment>
<proteinExistence type="predicted"/>
<keyword evidence="2" id="KW-1185">Reference proteome</keyword>
<accession>A0ACC0U301</accession>
<sequence length="150" mass="17457">MCLVTSAWFWAGPQFLHLTLSPSTRPPLGETRRIKTKWERVAVPAHTTSLFRDGDCKHMIIWSPYSKARNFRCAVQGRSRKPKSCRVIQYPGIATGTTRAAEEVWRGLLVLSGQGLRAPMRRLWRRRRRKGGERRRLQQGTHYFVFYMVA</sequence>
<organism evidence="1 2">
    <name type="scientific">Russula earlei</name>
    <dbReference type="NCBI Taxonomy" id="71964"/>
    <lineage>
        <taxon>Eukaryota</taxon>
        <taxon>Fungi</taxon>
        <taxon>Dikarya</taxon>
        <taxon>Basidiomycota</taxon>
        <taxon>Agaricomycotina</taxon>
        <taxon>Agaricomycetes</taxon>
        <taxon>Russulales</taxon>
        <taxon>Russulaceae</taxon>
        <taxon>Russula</taxon>
    </lineage>
</organism>